<evidence type="ECO:0000313" key="14">
    <source>
        <dbReference type="Proteomes" id="UP000290218"/>
    </source>
</evidence>
<dbReference type="GO" id="GO:0050660">
    <property type="term" value="F:flavin adenine dinucleotide binding"/>
    <property type="evidence" value="ECO:0007669"/>
    <property type="project" value="InterPro"/>
</dbReference>
<keyword evidence="4" id="KW-0677">Repeat</keyword>
<gene>
    <name evidence="13" type="ORF">ESB00_01560</name>
</gene>
<dbReference type="EMBL" id="SDHX01000001">
    <property type="protein sequence ID" value="RXK54610.1"/>
    <property type="molecule type" value="Genomic_DNA"/>
</dbReference>
<dbReference type="SUPFAM" id="SSF56176">
    <property type="entry name" value="FAD-binding/transporter-associated domain-like"/>
    <property type="match status" value="1"/>
</dbReference>
<evidence type="ECO:0000259" key="12">
    <source>
        <dbReference type="PROSITE" id="PS51846"/>
    </source>
</evidence>
<dbReference type="RefSeq" id="WP_129045974.1">
    <property type="nucleotide sequence ID" value="NZ_SDHX01000001.1"/>
</dbReference>
<dbReference type="InterPro" id="IPR002550">
    <property type="entry name" value="CNNM"/>
</dbReference>
<sequence>MQTIFGITLELLIIFGLVLANGFFVAAEFALVKVRASQLRPLAKKGKAGWRLNMALKATQHLDAALSATQLGITLSSLGLGWVGEPFLAHRLEPLLANFGITDPKAVSSIAFAVAFGIITFLHIVFGELAPKSLAIQRPKGVSLWTAGPLMFFYYLFLPFIYVLNGTANRFLRWAGLGPATEGEHAFSAEELEYVFSHARHTHPGDAAINKLMVQSLRARQTQAQQIMRPRDQVTALWLDKPLAENLRTAQISGHSRFPVCDGSLDNVKGLLLIREWLWQISLLGPDATFEPLIRPVIKFELTTPLHTMIEKFRLSRSHLAVVLDAEQKLAGIITFEDVLEEIVGDIRDEFDIESGPIYERTEHAIVVAGSLTMRELQAETGWPLEWSPRDTVATWAQKLSGGTLPKRGDQFASGEYRLAMLECSAERVRRVRVTRVSAEGSTPPM</sequence>
<evidence type="ECO:0000256" key="8">
    <source>
        <dbReference type="PROSITE-ProRule" id="PRU00703"/>
    </source>
</evidence>
<dbReference type="InterPro" id="IPR016169">
    <property type="entry name" value="FAD-bd_PCMH_sub2"/>
</dbReference>
<keyword evidence="5 9" id="KW-1133">Transmembrane helix</keyword>
<evidence type="ECO:0000256" key="9">
    <source>
        <dbReference type="PROSITE-ProRule" id="PRU01193"/>
    </source>
</evidence>
<keyword evidence="6 8" id="KW-0129">CBS domain</keyword>
<feature type="transmembrane region" description="Helical" evidence="10">
    <location>
        <begin position="12"/>
        <end position="32"/>
    </location>
</feature>
<name>A0A4Q1C733_9BACT</name>
<dbReference type="InterPro" id="IPR000644">
    <property type="entry name" value="CBS_dom"/>
</dbReference>
<evidence type="ECO:0000256" key="5">
    <source>
        <dbReference type="ARBA" id="ARBA00022989"/>
    </source>
</evidence>
<evidence type="ECO:0000313" key="13">
    <source>
        <dbReference type="EMBL" id="RXK54610.1"/>
    </source>
</evidence>
<dbReference type="InterPro" id="IPR046342">
    <property type="entry name" value="CBS_dom_sf"/>
</dbReference>
<dbReference type="OrthoDB" id="9798188at2"/>
<evidence type="ECO:0000256" key="3">
    <source>
        <dbReference type="ARBA" id="ARBA00022692"/>
    </source>
</evidence>
<feature type="domain" description="CNNM transmembrane" evidence="12">
    <location>
        <begin position="3"/>
        <end position="213"/>
    </location>
</feature>
<feature type="transmembrane region" description="Helical" evidence="10">
    <location>
        <begin position="142"/>
        <end position="164"/>
    </location>
</feature>
<protein>
    <submittedName>
        <fullName evidence="13">HlyC/CorC family transporter</fullName>
    </submittedName>
</protein>
<dbReference type="Proteomes" id="UP000290218">
    <property type="component" value="Unassembled WGS sequence"/>
</dbReference>
<evidence type="ECO:0000256" key="7">
    <source>
        <dbReference type="ARBA" id="ARBA00023136"/>
    </source>
</evidence>
<keyword evidence="2" id="KW-1003">Cell membrane</keyword>
<feature type="domain" description="CBS" evidence="11">
    <location>
        <begin position="293"/>
        <end position="350"/>
    </location>
</feature>
<dbReference type="PROSITE" id="PS51846">
    <property type="entry name" value="CNNM"/>
    <property type="match status" value="1"/>
</dbReference>
<accession>A0A4Q1C733</accession>
<dbReference type="Pfam" id="PF01595">
    <property type="entry name" value="CNNM"/>
    <property type="match status" value="1"/>
</dbReference>
<evidence type="ECO:0000256" key="2">
    <source>
        <dbReference type="ARBA" id="ARBA00022475"/>
    </source>
</evidence>
<dbReference type="PROSITE" id="PS51371">
    <property type="entry name" value="CBS"/>
    <property type="match status" value="1"/>
</dbReference>
<keyword evidence="3 9" id="KW-0812">Transmembrane</keyword>
<dbReference type="PANTHER" id="PTHR43099:SF5">
    <property type="entry name" value="HLYC_CORC FAMILY TRANSPORTER"/>
    <property type="match status" value="1"/>
</dbReference>
<dbReference type="Pfam" id="PF03471">
    <property type="entry name" value="CorC_HlyC"/>
    <property type="match status" value="1"/>
</dbReference>
<dbReference type="SMART" id="SM01091">
    <property type="entry name" value="CorC_HlyC"/>
    <property type="match status" value="1"/>
</dbReference>
<dbReference type="InterPro" id="IPR005170">
    <property type="entry name" value="Transptr-assoc_dom"/>
</dbReference>
<evidence type="ECO:0000259" key="11">
    <source>
        <dbReference type="PROSITE" id="PS51371"/>
    </source>
</evidence>
<comment type="subcellular location">
    <subcellularLocation>
        <location evidence="1">Cell membrane</location>
        <topology evidence="1">Multi-pass membrane protein</topology>
    </subcellularLocation>
</comment>
<proteinExistence type="predicted"/>
<dbReference type="GO" id="GO:0005886">
    <property type="term" value="C:plasma membrane"/>
    <property type="evidence" value="ECO:0007669"/>
    <property type="project" value="UniProtKB-SubCell"/>
</dbReference>
<reference evidence="13 14" key="1">
    <citation type="submission" date="2019-01" db="EMBL/GenBank/DDBJ databases">
        <title>Lacunisphaera sp. strain TWA-58.</title>
        <authorList>
            <person name="Chen W.-M."/>
        </authorList>
    </citation>
    <scope>NUCLEOTIDE SEQUENCE [LARGE SCALE GENOMIC DNA]</scope>
    <source>
        <strain evidence="13 14">TWA-58</strain>
    </source>
</reference>
<dbReference type="Gene3D" id="3.10.580.10">
    <property type="entry name" value="CBS-domain"/>
    <property type="match status" value="1"/>
</dbReference>
<evidence type="ECO:0000256" key="6">
    <source>
        <dbReference type="ARBA" id="ARBA00023122"/>
    </source>
</evidence>
<evidence type="ECO:0000256" key="4">
    <source>
        <dbReference type="ARBA" id="ARBA00022737"/>
    </source>
</evidence>
<comment type="caution">
    <text evidence="13">The sequence shown here is derived from an EMBL/GenBank/DDBJ whole genome shotgun (WGS) entry which is preliminary data.</text>
</comment>
<keyword evidence="7 9" id="KW-0472">Membrane</keyword>
<evidence type="ECO:0000256" key="10">
    <source>
        <dbReference type="SAM" id="Phobius"/>
    </source>
</evidence>
<dbReference type="AlphaFoldDB" id="A0A4Q1C733"/>
<dbReference type="InterPro" id="IPR036318">
    <property type="entry name" value="FAD-bd_PCMH-like_sf"/>
</dbReference>
<feature type="transmembrane region" description="Helical" evidence="10">
    <location>
        <begin position="106"/>
        <end position="130"/>
    </location>
</feature>
<dbReference type="Gene3D" id="3.30.465.10">
    <property type="match status" value="1"/>
</dbReference>
<organism evidence="13 14">
    <name type="scientific">Oleiharenicola lentus</name>
    <dbReference type="NCBI Taxonomy" id="2508720"/>
    <lineage>
        <taxon>Bacteria</taxon>
        <taxon>Pseudomonadati</taxon>
        <taxon>Verrucomicrobiota</taxon>
        <taxon>Opitutia</taxon>
        <taxon>Opitutales</taxon>
        <taxon>Opitutaceae</taxon>
        <taxon>Oleiharenicola</taxon>
    </lineage>
</organism>
<dbReference type="Pfam" id="PF00571">
    <property type="entry name" value="CBS"/>
    <property type="match status" value="1"/>
</dbReference>
<evidence type="ECO:0000256" key="1">
    <source>
        <dbReference type="ARBA" id="ARBA00004651"/>
    </source>
</evidence>
<dbReference type="InterPro" id="IPR044751">
    <property type="entry name" value="Ion_transp-like_CBS"/>
</dbReference>
<dbReference type="SUPFAM" id="SSF54631">
    <property type="entry name" value="CBS-domain pair"/>
    <property type="match status" value="1"/>
</dbReference>
<dbReference type="PANTHER" id="PTHR43099">
    <property type="entry name" value="UPF0053 PROTEIN YRKA"/>
    <property type="match status" value="1"/>
</dbReference>
<dbReference type="CDD" id="cd04590">
    <property type="entry name" value="CBS_pair_CorC_HlyC_assoc"/>
    <property type="match status" value="1"/>
</dbReference>
<keyword evidence="14" id="KW-1185">Reference proteome</keyword>
<dbReference type="InterPro" id="IPR051676">
    <property type="entry name" value="UPF0053_domain"/>
</dbReference>